<evidence type="ECO:0000313" key="11">
    <source>
        <dbReference type="EMBL" id="CAG9807231.1"/>
    </source>
</evidence>
<comment type="catalytic activity">
    <reaction evidence="8">
        <text>L-proline + NADP(+) = (S)-1-pyrroline-5-carboxylate + NADPH + 2 H(+)</text>
        <dbReference type="Rhea" id="RHEA:14109"/>
        <dbReference type="ChEBI" id="CHEBI:15378"/>
        <dbReference type="ChEBI" id="CHEBI:17388"/>
        <dbReference type="ChEBI" id="CHEBI:57783"/>
        <dbReference type="ChEBI" id="CHEBI:58349"/>
        <dbReference type="ChEBI" id="CHEBI:60039"/>
        <dbReference type="EC" id="1.5.1.2"/>
    </reaction>
</comment>
<name>A0A9N9WX03_9DIPT</name>
<dbReference type="InterPro" id="IPR028939">
    <property type="entry name" value="P5C_Rdtase_cat_N"/>
</dbReference>
<feature type="binding site" evidence="7">
    <location>
        <begin position="20"/>
        <end position="25"/>
    </location>
    <ligand>
        <name>NADP(+)</name>
        <dbReference type="ChEBI" id="CHEBI:58349"/>
    </ligand>
</feature>
<dbReference type="InterPro" id="IPR008927">
    <property type="entry name" value="6-PGluconate_DH-like_C_sf"/>
</dbReference>
<accession>A0A9N9WX03</accession>
<dbReference type="InterPro" id="IPR036291">
    <property type="entry name" value="NAD(P)-bd_dom_sf"/>
</dbReference>
<dbReference type="Gene3D" id="3.40.50.720">
    <property type="entry name" value="NAD(P)-binding Rossmann-like Domain"/>
    <property type="match status" value="1"/>
</dbReference>
<gene>
    <name evidence="11" type="ORF">CHIRRI_LOCUS10080</name>
</gene>
<keyword evidence="4 8" id="KW-0641">Proline biosynthesis</keyword>
<comment type="similarity">
    <text evidence="2 8">Belongs to the pyrroline-5-carboxylate reductase family.</text>
</comment>
<keyword evidence="12" id="KW-1185">Reference proteome</keyword>
<protein>
    <recommendedName>
        <fullName evidence="3 8">Pyrroline-5-carboxylate reductase</fullName>
        <ecNumber evidence="3 8">1.5.1.2</ecNumber>
    </recommendedName>
</protein>
<evidence type="ECO:0000313" key="12">
    <source>
        <dbReference type="Proteomes" id="UP001153620"/>
    </source>
</evidence>
<sequence>MESIKNYKYKYGELAKIGFIGSGNMAFAICKGILESKLFTANEILISGRSTTDFTRWESFGIKKTLDNNEIVNSCPIVFLCVKPNCLEDVGESLLKNYDEDAETYCERNFCSTLVSILAGTSVNAVKKAVPIFNSYVRAMPNTPLQVMAGCTALTKPTLGVGTYRNSKFNVDIDLHFKVIETIFSSLGIAEVVDESKFDAVTAVSGSGPAYVYIMIDALSDAGVKQGLPRDIATKFAAQTLFGASKTVLESGIHPGALKDQVTSSGGTTIFAIHELEKGGIRNTLINAVEAATLRSKEMSNK</sequence>
<keyword evidence="8" id="KW-0028">Amino-acid biosynthesis</keyword>
<keyword evidence="5 7" id="KW-0521">NADP</keyword>
<evidence type="ECO:0000256" key="2">
    <source>
        <dbReference type="ARBA" id="ARBA00005525"/>
    </source>
</evidence>
<evidence type="ECO:0000256" key="4">
    <source>
        <dbReference type="ARBA" id="ARBA00022650"/>
    </source>
</evidence>
<dbReference type="PROSITE" id="PS00521">
    <property type="entry name" value="P5CR"/>
    <property type="match status" value="1"/>
</dbReference>
<dbReference type="GO" id="GO:0055129">
    <property type="term" value="P:L-proline biosynthetic process"/>
    <property type="evidence" value="ECO:0007669"/>
    <property type="project" value="TreeGrafter"/>
</dbReference>
<dbReference type="Gene3D" id="1.10.3730.10">
    <property type="entry name" value="ProC C-terminal domain-like"/>
    <property type="match status" value="1"/>
</dbReference>
<dbReference type="Proteomes" id="UP001153620">
    <property type="component" value="Chromosome 3"/>
</dbReference>
<dbReference type="EMBL" id="OU895879">
    <property type="protein sequence ID" value="CAG9807231.1"/>
    <property type="molecule type" value="Genomic_DNA"/>
</dbReference>
<dbReference type="SUPFAM" id="SSF51735">
    <property type="entry name" value="NAD(P)-binding Rossmann-fold domains"/>
    <property type="match status" value="1"/>
</dbReference>
<dbReference type="EC" id="1.5.1.2" evidence="3 8"/>
<dbReference type="FunFam" id="1.10.3730.10:FF:000001">
    <property type="entry name" value="Pyrroline-5-carboxylate reductase"/>
    <property type="match status" value="1"/>
</dbReference>
<dbReference type="AlphaFoldDB" id="A0A9N9WX03"/>
<feature type="domain" description="Pyrroline-5-carboxylate reductase catalytic N-terminal" evidence="9">
    <location>
        <begin position="16"/>
        <end position="98"/>
    </location>
</feature>
<evidence type="ECO:0000256" key="5">
    <source>
        <dbReference type="ARBA" id="ARBA00022857"/>
    </source>
</evidence>
<feature type="binding site" evidence="7">
    <location>
        <position position="68"/>
    </location>
    <ligand>
        <name>NADPH</name>
        <dbReference type="ChEBI" id="CHEBI:57783"/>
    </ligand>
</feature>
<dbReference type="InterPro" id="IPR000304">
    <property type="entry name" value="Pyrroline-COOH_reductase"/>
</dbReference>
<dbReference type="GO" id="GO:0004735">
    <property type="term" value="F:pyrroline-5-carboxylate reductase activity"/>
    <property type="evidence" value="ECO:0007669"/>
    <property type="project" value="UniProtKB-EC"/>
</dbReference>
<reference evidence="11" key="1">
    <citation type="submission" date="2022-01" db="EMBL/GenBank/DDBJ databases">
        <authorList>
            <person name="King R."/>
        </authorList>
    </citation>
    <scope>NUCLEOTIDE SEQUENCE</scope>
</reference>
<evidence type="ECO:0000256" key="1">
    <source>
        <dbReference type="ARBA" id="ARBA00005205"/>
    </source>
</evidence>
<evidence type="ECO:0000256" key="3">
    <source>
        <dbReference type="ARBA" id="ARBA00012855"/>
    </source>
</evidence>
<dbReference type="Pfam" id="PF14748">
    <property type="entry name" value="P5CR_dimer"/>
    <property type="match status" value="1"/>
</dbReference>
<comment type="pathway">
    <text evidence="1 8">Amino-acid biosynthesis; L-proline biosynthesis; L-proline from L-glutamate 5-semialdehyde: step 1/1.</text>
</comment>
<keyword evidence="6 8" id="KW-0560">Oxidoreductase</keyword>
<dbReference type="OrthoDB" id="10263291at2759"/>
<feature type="domain" description="Pyrroline-5-carboxylate reductase dimerisation" evidence="10">
    <location>
        <begin position="195"/>
        <end position="299"/>
    </location>
</feature>
<dbReference type="InterPro" id="IPR053790">
    <property type="entry name" value="P5CR-like_CS"/>
</dbReference>
<dbReference type="SUPFAM" id="SSF48179">
    <property type="entry name" value="6-phosphogluconate dehydrogenase C-terminal domain-like"/>
    <property type="match status" value="1"/>
</dbReference>
<evidence type="ECO:0000259" key="9">
    <source>
        <dbReference type="Pfam" id="PF03807"/>
    </source>
</evidence>
<evidence type="ECO:0000256" key="7">
    <source>
        <dbReference type="PIRSR" id="PIRSR000193-1"/>
    </source>
</evidence>
<dbReference type="NCBIfam" id="TIGR00112">
    <property type="entry name" value="proC"/>
    <property type="match status" value="1"/>
</dbReference>
<dbReference type="HAMAP" id="MF_01925">
    <property type="entry name" value="P5C_reductase"/>
    <property type="match status" value="1"/>
</dbReference>
<dbReference type="InterPro" id="IPR029036">
    <property type="entry name" value="P5CR_dimer"/>
</dbReference>
<dbReference type="PANTHER" id="PTHR11645:SF69">
    <property type="entry name" value="PYRROLINE-5-CARBOXYLATE REDUCTASE"/>
    <property type="match status" value="1"/>
</dbReference>
<dbReference type="Pfam" id="PF03807">
    <property type="entry name" value="F420_oxidored"/>
    <property type="match status" value="1"/>
</dbReference>
<proteinExistence type="inferred from homology"/>
<evidence type="ECO:0000259" key="10">
    <source>
        <dbReference type="Pfam" id="PF14748"/>
    </source>
</evidence>
<organism evidence="11 12">
    <name type="scientific">Chironomus riparius</name>
    <dbReference type="NCBI Taxonomy" id="315576"/>
    <lineage>
        <taxon>Eukaryota</taxon>
        <taxon>Metazoa</taxon>
        <taxon>Ecdysozoa</taxon>
        <taxon>Arthropoda</taxon>
        <taxon>Hexapoda</taxon>
        <taxon>Insecta</taxon>
        <taxon>Pterygota</taxon>
        <taxon>Neoptera</taxon>
        <taxon>Endopterygota</taxon>
        <taxon>Diptera</taxon>
        <taxon>Nematocera</taxon>
        <taxon>Chironomoidea</taxon>
        <taxon>Chironomidae</taxon>
        <taxon>Chironominae</taxon>
        <taxon>Chironomus</taxon>
    </lineage>
</organism>
<evidence type="ECO:0000256" key="8">
    <source>
        <dbReference type="RuleBase" id="RU003903"/>
    </source>
</evidence>
<reference evidence="11" key="2">
    <citation type="submission" date="2022-10" db="EMBL/GenBank/DDBJ databases">
        <authorList>
            <consortium name="ENA_rothamsted_submissions"/>
            <consortium name="culmorum"/>
            <person name="King R."/>
        </authorList>
    </citation>
    <scope>NUCLEOTIDE SEQUENCE</scope>
</reference>
<evidence type="ECO:0000256" key="6">
    <source>
        <dbReference type="ARBA" id="ARBA00023002"/>
    </source>
</evidence>
<dbReference type="PANTHER" id="PTHR11645">
    <property type="entry name" value="PYRROLINE-5-CARBOXYLATE REDUCTASE"/>
    <property type="match status" value="1"/>
</dbReference>
<dbReference type="PIRSF" id="PIRSF000193">
    <property type="entry name" value="Pyrrol-5-carb_rd"/>
    <property type="match status" value="1"/>
</dbReference>